<comment type="similarity">
    <text evidence="9">Belongs to the G-protein coupled receptor 1 family.</text>
</comment>
<dbReference type="HOGENOM" id="CLU_012526_0_0_1"/>
<reference evidence="12" key="2">
    <citation type="submission" date="2025-08" db="UniProtKB">
        <authorList>
            <consortium name="Ensembl"/>
        </authorList>
    </citation>
    <scope>IDENTIFICATION</scope>
</reference>
<keyword evidence="6 10" id="KW-1133">Transmembrane helix</keyword>
<dbReference type="PANTHER" id="PTHR26450">
    <property type="entry name" value="OLFACTORY RECEPTOR 56B1-RELATED"/>
    <property type="match status" value="1"/>
</dbReference>
<evidence type="ECO:0000313" key="12">
    <source>
        <dbReference type="Ensembl" id="ENSMODP00000013876.3"/>
    </source>
</evidence>
<feature type="transmembrane region" description="Helical" evidence="10">
    <location>
        <begin position="259"/>
        <end position="276"/>
    </location>
</feature>
<keyword evidence="9" id="KW-0297">G-protein coupled receptor</keyword>
<dbReference type="eggNOG" id="ENOG502QV28">
    <property type="taxonomic scope" value="Eukaryota"/>
</dbReference>
<proteinExistence type="inferred from homology"/>
<evidence type="ECO:0000256" key="8">
    <source>
        <dbReference type="ARBA" id="ARBA00023224"/>
    </source>
</evidence>
<evidence type="ECO:0000256" key="9">
    <source>
        <dbReference type="RuleBase" id="RU000688"/>
    </source>
</evidence>
<dbReference type="CDD" id="cd15951">
    <property type="entry name" value="7tmA_OR52R_52L-like"/>
    <property type="match status" value="1"/>
</dbReference>
<feature type="transmembrane region" description="Helical" evidence="10">
    <location>
        <begin position="118"/>
        <end position="139"/>
    </location>
</feature>
<comment type="subcellular location">
    <subcellularLocation>
        <location evidence="10">Cell membrane</location>
        <topology evidence="10">Multi-pass membrane protein</topology>
    </subcellularLocation>
    <subcellularLocation>
        <location evidence="2">Membrane</location>
        <topology evidence="2">Multi-pass membrane protein</topology>
    </subcellularLocation>
</comment>
<dbReference type="OMA" id="NVHIWIS"/>
<reference evidence="12 13" key="1">
    <citation type="journal article" date="2007" name="Nature">
        <title>Genome of the marsupial Monodelphis domestica reveals innovation in non-coding sequences.</title>
        <authorList>
            <person name="Mikkelsen T.S."/>
            <person name="Wakefield M.J."/>
            <person name="Aken B."/>
            <person name="Amemiya C.T."/>
            <person name="Chang J.L."/>
            <person name="Duke S."/>
            <person name="Garber M."/>
            <person name="Gentles A.J."/>
            <person name="Goodstadt L."/>
            <person name="Heger A."/>
            <person name="Jurka J."/>
            <person name="Kamal M."/>
            <person name="Mauceli E."/>
            <person name="Searle S.M."/>
            <person name="Sharpe T."/>
            <person name="Baker M.L."/>
            <person name="Batzer M.A."/>
            <person name="Benos P.V."/>
            <person name="Belov K."/>
            <person name="Clamp M."/>
            <person name="Cook A."/>
            <person name="Cuff J."/>
            <person name="Das R."/>
            <person name="Davidow L."/>
            <person name="Deakin J.E."/>
            <person name="Fazzari M.J."/>
            <person name="Glass J.L."/>
            <person name="Grabherr M."/>
            <person name="Greally J.M."/>
            <person name="Gu W."/>
            <person name="Hore T.A."/>
            <person name="Huttley G.A."/>
            <person name="Kleber M."/>
            <person name="Jirtle R.L."/>
            <person name="Koina E."/>
            <person name="Lee J.T."/>
            <person name="Mahony S."/>
            <person name="Marra M.A."/>
            <person name="Miller R.D."/>
            <person name="Nicholls R.D."/>
            <person name="Oda M."/>
            <person name="Papenfuss A.T."/>
            <person name="Parra Z.E."/>
            <person name="Pollock D.D."/>
            <person name="Ray D.A."/>
            <person name="Schein J.E."/>
            <person name="Speed T.P."/>
            <person name="Thompson K."/>
            <person name="VandeBerg J.L."/>
            <person name="Wade C.M."/>
            <person name="Walker J.A."/>
            <person name="Waters P.D."/>
            <person name="Webber C."/>
            <person name="Weidman J.R."/>
            <person name="Xie X."/>
            <person name="Zody M.C."/>
            <person name="Baldwin J."/>
            <person name="Abdouelleil A."/>
            <person name="Abdulkadir J."/>
            <person name="Abebe A."/>
            <person name="Abera B."/>
            <person name="Abreu J."/>
            <person name="Acer S.C."/>
            <person name="Aftuck L."/>
            <person name="Alexander A."/>
            <person name="An P."/>
            <person name="Anderson E."/>
            <person name="Anderson S."/>
            <person name="Arachi H."/>
            <person name="Azer M."/>
            <person name="Bachantsang P."/>
            <person name="Barry A."/>
            <person name="Bayul T."/>
            <person name="Berlin A."/>
            <person name="Bessette D."/>
            <person name="Bloom T."/>
            <person name="Bloom T."/>
            <person name="Boguslavskiy L."/>
            <person name="Bonnet C."/>
            <person name="Boukhgalter B."/>
            <person name="Bourzgui I."/>
            <person name="Brown A."/>
            <person name="Cahill P."/>
            <person name="Channer S."/>
            <person name="Cheshatsang Y."/>
            <person name="Chuda L."/>
            <person name="Citroen M."/>
            <person name="Collymore A."/>
            <person name="Cooke P."/>
            <person name="Costello M."/>
            <person name="D'Aco K."/>
            <person name="Daza R."/>
            <person name="De Haan G."/>
            <person name="DeGray S."/>
            <person name="DeMaso C."/>
            <person name="Dhargay N."/>
            <person name="Dooley K."/>
            <person name="Dooley E."/>
            <person name="Doricent M."/>
            <person name="Dorje P."/>
            <person name="Dorjee K."/>
            <person name="Dupes A."/>
            <person name="Elong R."/>
            <person name="Falk J."/>
            <person name="Farina A."/>
            <person name="Faro S."/>
            <person name="Ferguson D."/>
            <person name="Fisher S."/>
            <person name="Foley C.D."/>
            <person name="Franke A."/>
            <person name="Friedrich D."/>
            <person name="Gadbois L."/>
            <person name="Gearin G."/>
            <person name="Gearin C.R."/>
            <person name="Giannoukos G."/>
            <person name="Goode T."/>
            <person name="Graham J."/>
            <person name="Grandbois E."/>
            <person name="Grewal S."/>
            <person name="Gyaltsen K."/>
            <person name="Hafez N."/>
            <person name="Hagos B."/>
            <person name="Hall J."/>
            <person name="Henson C."/>
            <person name="Hollinger A."/>
            <person name="Honan T."/>
            <person name="Huard M.D."/>
            <person name="Hughes L."/>
            <person name="Hurhula B."/>
            <person name="Husby M.E."/>
            <person name="Kamat A."/>
            <person name="Kanga B."/>
            <person name="Kashin S."/>
            <person name="Khazanovich D."/>
            <person name="Kisner P."/>
            <person name="Lance K."/>
            <person name="Lara M."/>
            <person name="Lee W."/>
            <person name="Lennon N."/>
            <person name="Letendre F."/>
            <person name="LeVine R."/>
            <person name="Lipovsky A."/>
            <person name="Liu X."/>
            <person name="Liu J."/>
            <person name="Liu S."/>
            <person name="Lokyitsang T."/>
            <person name="Lokyitsang Y."/>
            <person name="Lubonja R."/>
            <person name="Lui A."/>
            <person name="MacDonald P."/>
            <person name="Magnisalis V."/>
            <person name="Maru K."/>
            <person name="Matthews C."/>
            <person name="McCusker W."/>
            <person name="McDonough S."/>
            <person name="Mehta T."/>
            <person name="Meldrim J."/>
            <person name="Meneus L."/>
            <person name="Mihai O."/>
            <person name="Mihalev A."/>
            <person name="Mihova T."/>
            <person name="Mittelman R."/>
            <person name="Mlenga V."/>
            <person name="Montmayeur A."/>
            <person name="Mulrain L."/>
            <person name="Navidi A."/>
            <person name="Naylor J."/>
            <person name="Negash T."/>
            <person name="Nguyen T."/>
            <person name="Nguyen N."/>
            <person name="Nicol R."/>
            <person name="Norbu C."/>
            <person name="Norbu N."/>
            <person name="Novod N."/>
            <person name="O'Neill B."/>
            <person name="Osman S."/>
            <person name="Markiewicz E."/>
            <person name="Oyono O.L."/>
            <person name="Patti C."/>
            <person name="Phunkhang P."/>
            <person name="Pierre F."/>
            <person name="Priest M."/>
            <person name="Raghuraman S."/>
            <person name="Rege F."/>
            <person name="Reyes R."/>
            <person name="Rise C."/>
            <person name="Rogov P."/>
            <person name="Ross K."/>
            <person name="Ryan E."/>
            <person name="Settipalli S."/>
            <person name="Shea T."/>
            <person name="Sherpa N."/>
            <person name="Shi L."/>
            <person name="Shih D."/>
            <person name="Sparrow T."/>
            <person name="Spaulding J."/>
            <person name="Stalker J."/>
            <person name="Stange-Thomann N."/>
            <person name="Stavropoulos S."/>
            <person name="Stone C."/>
            <person name="Strader C."/>
            <person name="Tesfaye S."/>
            <person name="Thomson T."/>
            <person name="Thoulutsang Y."/>
            <person name="Thoulutsang D."/>
            <person name="Topham K."/>
            <person name="Topping I."/>
            <person name="Tsamla T."/>
            <person name="Vassiliev H."/>
            <person name="Vo A."/>
            <person name="Wangchuk T."/>
            <person name="Wangdi T."/>
            <person name="Weiand M."/>
            <person name="Wilkinson J."/>
            <person name="Wilson A."/>
            <person name="Yadav S."/>
            <person name="Young G."/>
            <person name="Yu Q."/>
            <person name="Zembek L."/>
            <person name="Zhong D."/>
            <person name="Zimmer A."/>
            <person name="Zwirko Z."/>
            <person name="Jaffe D.B."/>
            <person name="Alvarez P."/>
            <person name="Brockman W."/>
            <person name="Butler J."/>
            <person name="Chin C."/>
            <person name="Gnerre S."/>
            <person name="MacCallum I."/>
            <person name="Graves J.A."/>
            <person name="Ponting C.P."/>
            <person name="Breen M."/>
            <person name="Samollow P.B."/>
            <person name="Lander E.S."/>
            <person name="Lindblad-Toh K."/>
        </authorList>
    </citation>
    <scope>NUCLEOTIDE SEQUENCE [LARGE SCALE GENOMIC DNA]</scope>
</reference>
<protein>
    <recommendedName>
        <fullName evidence="10">Olfactory receptor</fullName>
    </recommendedName>
</protein>
<dbReference type="InterPro" id="IPR000725">
    <property type="entry name" value="Olfact_rcpt"/>
</dbReference>
<evidence type="ECO:0000256" key="1">
    <source>
        <dbReference type="ARBA" id="ARBA00002936"/>
    </source>
</evidence>
<dbReference type="PRINTS" id="PR00237">
    <property type="entry name" value="GPCRRHODOPSN"/>
</dbReference>
<dbReference type="STRING" id="13616.ENSMODP00000013876"/>
<dbReference type="Gene3D" id="1.20.1070.10">
    <property type="entry name" value="Rhodopsin 7-helix transmembrane proteins"/>
    <property type="match status" value="1"/>
</dbReference>
<keyword evidence="10" id="KW-1003">Cell membrane</keyword>
<dbReference type="GO" id="GO:0005886">
    <property type="term" value="C:plasma membrane"/>
    <property type="evidence" value="ECO:0000318"/>
    <property type="project" value="GO_Central"/>
</dbReference>
<dbReference type="InParanoid" id="F7E5T5"/>
<keyword evidence="5 10" id="KW-0552">Olfaction</keyword>
<evidence type="ECO:0000256" key="2">
    <source>
        <dbReference type="ARBA" id="ARBA00004141"/>
    </source>
</evidence>
<feature type="transmembrane region" description="Helical" evidence="10">
    <location>
        <begin position="39"/>
        <end position="64"/>
    </location>
</feature>
<dbReference type="PANTHER" id="PTHR26450:SF70">
    <property type="entry name" value="OLFACTORY RECEPTOR MOR24-2"/>
    <property type="match status" value="1"/>
</dbReference>
<dbReference type="GO" id="GO:0004930">
    <property type="term" value="F:G protein-coupled receptor activity"/>
    <property type="evidence" value="ECO:0007669"/>
    <property type="project" value="UniProtKB-KW"/>
</dbReference>
<evidence type="ECO:0000256" key="4">
    <source>
        <dbReference type="ARBA" id="ARBA00022692"/>
    </source>
</evidence>
<dbReference type="InterPro" id="IPR050402">
    <property type="entry name" value="OR51/52/56-like"/>
</dbReference>
<keyword evidence="4 9" id="KW-0812">Transmembrane</keyword>
<dbReference type="SUPFAM" id="SSF81321">
    <property type="entry name" value="Family A G protein-coupled receptor-like"/>
    <property type="match status" value="1"/>
</dbReference>
<dbReference type="InterPro" id="IPR017452">
    <property type="entry name" value="GPCR_Rhodpsn_7TM"/>
</dbReference>
<evidence type="ECO:0000256" key="6">
    <source>
        <dbReference type="ARBA" id="ARBA00022989"/>
    </source>
</evidence>
<keyword evidence="8 9" id="KW-0807">Transducer</keyword>
<reference evidence="12" key="3">
    <citation type="submission" date="2025-09" db="UniProtKB">
        <authorList>
            <consortium name="Ensembl"/>
        </authorList>
    </citation>
    <scope>IDENTIFICATION</scope>
</reference>
<dbReference type="Proteomes" id="UP000002280">
    <property type="component" value="Chromosome 4"/>
</dbReference>
<dbReference type="FunFam" id="1.20.1070.10:FF:000006">
    <property type="entry name" value="Olfactory receptor"/>
    <property type="match status" value="1"/>
</dbReference>
<gene>
    <name evidence="12" type="primary">LOC100017911</name>
</gene>
<evidence type="ECO:0000256" key="7">
    <source>
        <dbReference type="ARBA" id="ARBA00023136"/>
    </source>
</evidence>
<keyword evidence="3 10" id="KW-0716">Sensory transduction</keyword>
<keyword evidence="7 10" id="KW-0472">Membrane</keyword>
<evidence type="ECO:0000256" key="3">
    <source>
        <dbReference type="ARBA" id="ARBA00022606"/>
    </source>
</evidence>
<dbReference type="InterPro" id="IPR000276">
    <property type="entry name" value="GPCR_Rhodpsn"/>
</dbReference>
<dbReference type="AlphaFoldDB" id="F7E5T5"/>
<dbReference type="GeneTree" id="ENSGT01150000286912"/>
<evidence type="ECO:0000259" key="11">
    <source>
        <dbReference type="PROSITE" id="PS50262"/>
    </source>
</evidence>
<feature type="transmembrane region" description="Helical" evidence="10">
    <location>
        <begin position="151"/>
        <end position="172"/>
    </location>
</feature>
<evidence type="ECO:0000256" key="5">
    <source>
        <dbReference type="ARBA" id="ARBA00022725"/>
    </source>
</evidence>
<sequence>VFSFEENMTKIQDIMSAFNGTNVHPSCFFLLGIPGLENVHIWISIPFCLVYVLAVLGNCTLLFIIKSDPNLHEPMFLFLSMLSVADLMLTTTTMPKILSLFWFNDREIYFEACLTQVFLIHALSNIESGIILAMAFDRYVAICNPLRHSTILTYAVIQRLGLVIVLRGLVLLGPHPFMLKWLPYCRTNIIPHTYCEFMALIKLACAPTKIYRAYSLFVAFITAGLDFIIIICSYILILRTVFRLPSNDARLKTLSTCGSHVWVILISYTPAFFSFLTHRFGHHIAPSLHIFVANIYVLVPPMVNPIIYGVKTKQIRERFIRIFTDKNP</sequence>
<dbReference type="PROSITE" id="PS50262">
    <property type="entry name" value="G_PROTEIN_RECEP_F1_2"/>
    <property type="match status" value="1"/>
</dbReference>
<dbReference type="Pfam" id="PF13853">
    <property type="entry name" value="7tm_4"/>
    <property type="match status" value="1"/>
</dbReference>
<feature type="transmembrane region" description="Helical" evidence="10">
    <location>
        <begin position="216"/>
        <end position="238"/>
    </location>
</feature>
<keyword evidence="9" id="KW-0675">Receptor</keyword>
<name>F7E5T5_MONDO</name>
<feature type="transmembrane region" description="Helical" evidence="10">
    <location>
        <begin position="76"/>
        <end position="98"/>
    </location>
</feature>
<feature type="transmembrane region" description="Helical" evidence="10">
    <location>
        <begin position="288"/>
        <end position="310"/>
    </location>
</feature>
<dbReference type="PROSITE" id="PS00237">
    <property type="entry name" value="G_PROTEIN_RECEP_F1_1"/>
    <property type="match status" value="1"/>
</dbReference>
<accession>F7E5T5</accession>
<dbReference type="PRINTS" id="PR00245">
    <property type="entry name" value="OLFACTORYR"/>
</dbReference>
<dbReference type="GO" id="GO:0004984">
    <property type="term" value="F:olfactory receptor activity"/>
    <property type="evidence" value="ECO:0000318"/>
    <property type="project" value="GO_Central"/>
</dbReference>
<organism evidence="12 13">
    <name type="scientific">Monodelphis domestica</name>
    <name type="common">Gray short-tailed opossum</name>
    <dbReference type="NCBI Taxonomy" id="13616"/>
    <lineage>
        <taxon>Eukaryota</taxon>
        <taxon>Metazoa</taxon>
        <taxon>Chordata</taxon>
        <taxon>Craniata</taxon>
        <taxon>Vertebrata</taxon>
        <taxon>Euteleostomi</taxon>
        <taxon>Mammalia</taxon>
        <taxon>Metatheria</taxon>
        <taxon>Didelphimorphia</taxon>
        <taxon>Didelphidae</taxon>
        <taxon>Monodelphis</taxon>
    </lineage>
</organism>
<feature type="domain" description="G-protein coupled receptors family 1 profile" evidence="11">
    <location>
        <begin position="57"/>
        <end position="308"/>
    </location>
</feature>
<keyword evidence="13" id="KW-1185">Reference proteome</keyword>
<evidence type="ECO:0000256" key="10">
    <source>
        <dbReference type="RuleBase" id="RU363047"/>
    </source>
</evidence>
<evidence type="ECO:0000313" key="13">
    <source>
        <dbReference type="Proteomes" id="UP000002280"/>
    </source>
</evidence>
<comment type="function">
    <text evidence="1">Odorant receptor.</text>
</comment>
<dbReference type="Ensembl" id="ENSMODT00000014129.3">
    <property type="protein sequence ID" value="ENSMODP00000013876.3"/>
    <property type="gene ID" value="ENSMODG00000011083.3"/>
</dbReference>